<evidence type="ECO:0000313" key="2">
    <source>
        <dbReference type="Proteomes" id="UP000504632"/>
    </source>
</evidence>
<dbReference type="Pfam" id="PF03133">
    <property type="entry name" value="TTL"/>
    <property type="match status" value="1"/>
</dbReference>
<protein>
    <submittedName>
        <fullName evidence="3">Protein polyglycylase TTLL10</fullName>
    </submittedName>
</protein>
<evidence type="ECO:0000256" key="1">
    <source>
        <dbReference type="SAM" id="MobiDB-lite"/>
    </source>
</evidence>
<proteinExistence type="predicted"/>
<dbReference type="SUPFAM" id="SSF56059">
    <property type="entry name" value="Glutathione synthetase ATP-binding domain-like"/>
    <property type="match status" value="1"/>
</dbReference>
<feature type="compositionally biased region" description="Polar residues" evidence="1">
    <location>
        <begin position="48"/>
        <end position="61"/>
    </location>
</feature>
<reference evidence="3" key="1">
    <citation type="submission" date="2025-08" db="UniProtKB">
        <authorList>
            <consortium name="RefSeq"/>
        </authorList>
    </citation>
    <scope>IDENTIFICATION</scope>
</reference>
<dbReference type="InterPro" id="IPR027752">
    <property type="entry name" value="TTLL10"/>
</dbReference>
<dbReference type="InterPro" id="IPR004344">
    <property type="entry name" value="TTL/TTLL_fam"/>
</dbReference>
<dbReference type="RefSeq" id="XP_030623588.1">
    <property type="nucleotide sequence ID" value="XM_030767728.1"/>
</dbReference>
<gene>
    <name evidence="3" type="primary">ttll10</name>
</gene>
<dbReference type="AlphaFoldDB" id="A0A6J2UV41"/>
<feature type="region of interest" description="Disordered" evidence="1">
    <location>
        <begin position="1"/>
        <end position="87"/>
    </location>
</feature>
<sequence>MSSEGWADPKHETERDTDRLQKAQPDCENKQQKANEDQRETKEVEQESLPTGQTENVTSRPTTRDKQEQEEVEGPSPGRPWATQKANGEQVIRADGAAPERTVSICMDNEYLTEQRREELREQRGDMLVQYPDKCREPRGPGPFYFLGGRNGASIITSYCESKGWQRTYDQTRVDYKLKWCEIKSSATYYNFKEGEQLVFQIPNNKVLTTKIGLLCSLREYDRVCDKVKLGYGLKKMKMEEFFPATFRMDVRDERNSFFAQYEGVCDNKNNVWICKPTGLNQGRGIFLLQTPEDITALKERLHNTTGSQTSKTSPFRVPQARIVQQYIQNPLLLKGRKFDVRSYFLIACTSPFMVFFRHGYVRLTCDLYNPNSSDLSAHLTNQYMQKKNPLYSELKEETVWSMARFNAYVNEKFMEPKNLPRDWVLGAFARRMQQVMMQCFLAVKAKLDRKLGYFDLIGCDFLIDEDFKVWLLEMNSNPALHTNCEVLREVVPSTVTETLDLTLEIFHKRLSGTSLLPLSSQKDFILLFGPEMTPHPHQALSLQFPLTARPTQQTISYLTGTKATCQKALHAKTSKTSHVFPRPSKPTSNRVELRLSKCTWQCSQDTLDLLVPRIALQVKSTVLSHSTPALSEGACFKVRPCHSDRDDSSCNNLKHTMVPPSRRFVWLDKQVVCAETGKAMQEGDTSKL</sequence>
<organism evidence="2 3">
    <name type="scientific">Chanos chanos</name>
    <name type="common">Milkfish</name>
    <name type="synonym">Mugil chanos</name>
    <dbReference type="NCBI Taxonomy" id="29144"/>
    <lineage>
        <taxon>Eukaryota</taxon>
        <taxon>Metazoa</taxon>
        <taxon>Chordata</taxon>
        <taxon>Craniata</taxon>
        <taxon>Vertebrata</taxon>
        <taxon>Euteleostomi</taxon>
        <taxon>Actinopterygii</taxon>
        <taxon>Neopterygii</taxon>
        <taxon>Teleostei</taxon>
        <taxon>Ostariophysi</taxon>
        <taxon>Gonorynchiformes</taxon>
        <taxon>Chanidae</taxon>
        <taxon>Chanos</taxon>
    </lineage>
</organism>
<dbReference type="PROSITE" id="PS51221">
    <property type="entry name" value="TTL"/>
    <property type="match status" value="1"/>
</dbReference>
<dbReference type="CTD" id="254173"/>
<accession>A0A6J2UV41</accession>
<dbReference type="Proteomes" id="UP000504632">
    <property type="component" value="Chromosome 3"/>
</dbReference>
<dbReference type="InParanoid" id="A0A6J2UV41"/>
<dbReference type="OrthoDB" id="202825at2759"/>
<keyword evidence="2" id="KW-1185">Reference proteome</keyword>
<dbReference type="GeneID" id="115806869"/>
<evidence type="ECO:0000313" key="3">
    <source>
        <dbReference type="RefSeq" id="XP_030623588.1"/>
    </source>
</evidence>
<feature type="compositionally biased region" description="Basic and acidic residues" evidence="1">
    <location>
        <begin position="7"/>
        <end position="45"/>
    </location>
</feature>
<dbReference type="PANTHER" id="PTHR46810:SF1">
    <property type="entry name" value="INACTIVE POLYGLYCYLASE TTLL10"/>
    <property type="match status" value="1"/>
</dbReference>
<name>A0A6J2UV41_CHACN</name>
<dbReference type="GO" id="GO:0070737">
    <property type="term" value="F:protein-glycine ligase activity, elongating"/>
    <property type="evidence" value="ECO:0007669"/>
    <property type="project" value="TreeGrafter"/>
</dbReference>
<dbReference type="Gene3D" id="3.30.470.20">
    <property type="entry name" value="ATP-grasp fold, B domain"/>
    <property type="match status" value="1"/>
</dbReference>
<dbReference type="PANTHER" id="PTHR46810">
    <property type="entry name" value="INACTIVE POLYGLYCYLASE TTLL10"/>
    <property type="match status" value="1"/>
</dbReference>